<keyword evidence="5" id="KW-1185">Reference proteome</keyword>
<evidence type="ECO:0000313" key="4">
    <source>
        <dbReference type="EMBL" id="KZT74639.1"/>
    </source>
</evidence>
<dbReference type="Gene3D" id="1.20.5.170">
    <property type="match status" value="1"/>
</dbReference>
<dbReference type="AlphaFoldDB" id="A0A165UAS2"/>
<keyword evidence="1" id="KW-0175">Coiled coil</keyword>
<dbReference type="GO" id="GO:0003700">
    <property type="term" value="F:DNA-binding transcription factor activity"/>
    <property type="evidence" value="ECO:0007669"/>
    <property type="project" value="InterPro"/>
</dbReference>
<dbReference type="SUPFAM" id="SSF57959">
    <property type="entry name" value="Leucine zipper domain"/>
    <property type="match status" value="1"/>
</dbReference>
<organism evidence="4 5">
    <name type="scientific">Daedalea quercina L-15889</name>
    <dbReference type="NCBI Taxonomy" id="1314783"/>
    <lineage>
        <taxon>Eukaryota</taxon>
        <taxon>Fungi</taxon>
        <taxon>Dikarya</taxon>
        <taxon>Basidiomycota</taxon>
        <taxon>Agaricomycotina</taxon>
        <taxon>Agaricomycetes</taxon>
        <taxon>Polyporales</taxon>
        <taxon>Fomitopsis</taxon>
    </lineage>
</organism>
<evidence type="ECO:0000313" key="5">
    <source>
        <dbReference type="Proteomes" id="UP000076727"/>
    </source>
</evidence>
<evidence type="ECO:0000256" key="1">
    <source>
        <dbReference type="SAM" id="Coils"/>
    </source>
</evidence>
<gene>
    <name evidence="4" type="ORF">DAEQUDRAFT_719819</name>
</gene>
<protein>
    <recommendedName>
        <fullName evidence="3">BZIP domain-containing protein</fullName>
    </recommendedName>
</protein>
<feature type="region of interest" description="Disordered" evidence="2">
    <location>
        <begin position="1"/>
        <end position="33"/>
    </location>
</feature>
<feature type="region of interest" description="Disordered" evidence="2">
    <location>
        <begin position="213"/>
        <end position="247"/>
    </location>
</feature>
<feature type="compositionally biased region" description="Pro residues" evidence="2">
    <location>
        <begin position="1"/>
        <end position="10"/>
    </location>
</feature>
<dbReference type="OrthoDB" id="2285533at2759"/>
<sequence>MPPSPSPPSKASPDDNASRLSEAALRKKKNADAQAAFRARRANYIATLEQTVTNLETVVLQLQDSCKEAKSQNETLQREVERWKQSSRQHERTARRLWQAARGGLIANGQSHEYGSLHPSSAIGAPSMSPGLIAHYGDNSMRYATSSDQSVSLGGAFQHAGMSQDMQQRSPTTYSHVVAADGSGDSRSQHMDSQRMHRYDQYYTMSSGTGHDGTWAHSNGQASVSPSDVLDSGSSSHSPSYVESPTLTSPELAYPQYVDEKTDILDSPSYVFSNADSRSISPAVSTPTSTSSTSSIATAPFQFTFQSEPMMQDRAEFGYRRSGPGPQLTLHGGTADITVAPPRRDGSRYGVPPRLTNPLTDRPITQALAAYSRSENGSGGRDRDSDNESTSYGYHSRGRSEAPSAHGSRSPSPVPPICGTLAVIKAQAFGALRRTRTKGKRTTESAARAAVEALEARGIEMGIAVGSKRPRLYDDSDAQQ</sequence>
<dbReference type="InterPro" id="IPR004827">
    <property type="entry name" value="bZIP"/>
</dbReference>
<dbReference type="PROSITE" id="PS00036">
    <property type="entry name" value="BZIP_BASIC"/>
    <property type="match status" value="1"/>
</dbReference>
<dbReference type="Proteomes" id="UP000076727">
    <property type="component" value="Unassembled WGS sequence"/>
</dbReference>
<dbReference type="EMBL" id="KV429032">
    <property type="protein sequence ID" value="KZT74639.1"/>
    <property type="molecule type" value="Genomic_DNA"/>
</dbReference>
<feature type="coiled-coil region" evidence="1">
    <location>
        <begin position="45"/>
        <end position="93"/>
    </location>
</feature>
<feature type="region of interest" description="Disordered" evidence="2">
    <location>
        <begin position="317"/>
        <end position="416"/>
    </location>
</feature>
<reference evidence="4 5" key="1">
    <citation type="journal article" date="2016" name="Mol. Biol. Evol.">
        <title>Comparative Genomics of Early-Diverging Mushroom-Forming Fungi Provides Insights into the Origins of Lignocellulose Decay Capabilities.</title>
        <authorList>
            <person name="Nagy L.G."/>
            <person name="Riley R."/>
            <person name="Tritt A."/>
            <person name="Adam C."/>
            <person name="Daum C."/>
            <person name="Floudas D."/>
            <person name="Sun H."/>
            <person name="Yadav J.S."/>
            <person name="Pangilinan J."/>
            <person name="Larsson K.H."/>
            <person name="Matsuura K."/>
            <person name="Barry K."/>
            <person name="Labutti K."/>
            <person name="Kuo R."/>
            <person name="Ohm R.A."/>
            <person name="Bhattacharya S.S."/>
            <person name="Shirouzu T."/>
            <person name="Yoshinaga Y."/>
            <person name="Martin F.M."/>
            <person name="Grigoriev I.V."/>
            <person name="Hibbett D.S."/>
        </authorList>
    </citation>
    <scope>NUCLEOTIDE SEQUENCE [LARGE SCALE GENOMIC DNA]</scope>
    <source>
        <strain evidence="4 5">L-15889</strain>
    </source>
</reference>
<evidence type="ECO:0000256" key="2">
    <source>
        <dbReference type="SAM" id="MobiDB-lite"/>
    </source>
</evidence>
<dbReference type="InterPro" id="IPR046347">
    <property type="entry name" value="bZIP_sf"/>
</dbReference>
<evidence type="ECO:0000259" key="3">
    <source>
        <dbReference type="PROSITE" id="PS00036"/>
    </source>
</evidence>
<dbReference type="STRING" id="1314783.A0A165UAS2"/>
<name>A0A165UAS2_9APHY</name>
<accession>A0A165UAS2</accession>
<proteinExistence type="predicted"/>
<feature type="domain" description="BZIP" evidence="3">
    <location>
        <begin position="26"/>
        <end position="40"/>
    </location>
</feature>
<feature type="compositionally biased region" description="Low complexity" evidence="2">
    <location>
        <begin position="223"/>
        <end position="245"/>
    </location>
</feature>